<dbReference type="VEuPathDB" id="PiroplasmaDB:TpMuguga_03g00243"/>
<gene>
    <name evidence="2" type="ordered locus">TP03_0243</name>
</gene>
<evidence type="ECO:0000313" key="2">
    <source>
        <dbReference type="EMBL" id="EAN30978.1"/>
    </source>
</evidence>
<feature type="region of interest" description="Disordered" evidence="1">
    <location>
        <begin position="33"/>
        <end position="73"/>
    </location>
</feature>
<dbReference type="OMA" id="CLKIKYA"/>
<dbReference type="EMBL" id="AAGK01000005">
    <property type="protein sequence ID" value="EAN30978.1"/>
    <property type="molecule type" value="Genomic_DNA"/>
</dbReference>
<reference evidence="2 3" key="1">
    <citation type="journal article" date="2005" name="Science">
        <title>Genome sequence of Theileria parva, a bovine pathogen that transforms lymphocytes.</title>
        <authorList>
            <person name="Gardner M.J."/>
            <person name="Bishop R."/>
            <person name="Shah T."/>
            <person name="de Villiers E.P."/>
            <person name="Carlton J.M."/>
            <person name="Hall N."/>
            <person name="Ren Q."/>
            <person name="Paulsen I.T."/>
            <person name="Pain A."/>
            <person name="Berriman M."/>
            <person name="Wilson R.J.M."/>
            <person name="Sato S."/>
            <person name="Ralph S.A."/>
            <person name="Mann D.J."/>
            <person name="Xiong Z."/>
            <person name="Shallom S.J."/>
            <person name="Weidman J."/>
            <person name="Jiang L."/>
            <person name="Lynn J."/>
            <person name="Weaver B."/>
            <person name="Shoaibi A."/>
            <person name="Domingo A.R."/>
            <person name="Wasawo D."/>
            <person name="Crabtree J."/>
            <person name="Wortman J.R."/>
            <person name="Haas B."/>
            <person name="Angiuoli S.V."/>
            <person name="Creasy T.H."/>
            <person name="Lu C."/>
            <person name="Suh B."/>
            <person name="Silva J.C."/>
            <person name="Utterback T.R."/>
            <person name="Feldblyum T.V."/>
            <person name="Pertea M."/>
            <person name="Allen J."/>
            <person name="Nierman W.C."/>
            <person name="Taracha E.L.N."/>
            <person name="Salzberg S.L."/>
            <person name="White O.R."/>
            <person name="Fitzhugh H.A."/>
            <person name="Morzaria S."/>
            <person name="Venter J.C."/>
            <person name="Fraser C.M."/>
            <person name="Nene V."/>
        </authorList>
    </citation>
    <scope>NUCLEOTIDE SEQUENCE [LARGE SCALE GENOMIC DNA]</scope>
    <source>
        <strain evidence="2 3">Muguga</strain>
    </source>
</reference>
<dbReference type="Proteomes" id="UP000001949">
    <property type="component" value="Unassembled WGS sequence"/>
</dbReference>
<evidence type="ECO:0000256" key="1">
    <source>
        <dbReference type="SAM" id="MobiDB-lite"/>
    </source>
</evidence>
<evidence type="ECO:0000313" key="3">
    <source>
        <dbReference type="Proteomes" id="UP000001949"/>
    </source>
</evidence>
<name>Q4N0A8_THEPA</name>
<dbReference type="InParanoid" id="Q4N0A8"/>
<keyword evidence="3" id="KW-1185">Reference proteome</keyword>
<dbReference type="RefSeq" id="XP_763261.1">
    <property type="nucleotide sequence ID" value="XM_758168.1"/>
</dbReference>
<dbReference type="InterPro" id="IPR007480">
    <property type="entry name" value="DUF529"/>
</dbReference>
<dbReference type="Pfam" id="PF04385">
    <property type="entry name" value="FAINT"/>
    <property type="match status" value="8"/>
</dbReference>
<comment type="caution">
    <text evidence="2">The sequence shown here is derived from an EMBL/GenBank/DDBJ whole genome shotgun (WGS) entry which is preliminary data.</text>
</comment>
<organism evidence="2 3">
    <name type="scientific">Theileria parva</name>
    <name type="common">East coast fever infection agent</name>
    <dbReference type="NCBI Taxonomy" id="5875"/>
    <lineage>
        <taxon>Eukaryota</taxon>
        <taxon>Sar</taxon>
        <taxon>Alveolata</taxon>
        <taxon>Apicomplexa</taxon>
        <taxon>Aconoidasida</taxon>
        <taxon>Piroplasmida</taxon>
        <taxon>Theileriidae</taxon>
        <taxon>Theileria</taxon>
    </lineage>
</organism>
<protein>
    <submittedName>
        <fullName evidence="2">Uncharacterized protein</fullName>
    </submittedName>
</protein>
<sequence length="1739" mass="199126">MVGLRCIHGYLIIYLLYNYLKISVNSLDPNADTGEGTSNGTHLVGSAIKNDPVSQSTPATVTAEATPVSTPSTTPVTLDIDNTQSTSAFEYSKDGVFHSYDPKSGHTFSKVTQGHNVIWESKKNISGTFVRTKSENNVKYLVVLLSNNMFKLFHQSNKNNPWSDITSQKHDVTKFKFYGENDAELTLSDYKISIVDYSFCYSFKTGVKCKKVLLGQEVVWKSGDDRKFKEIKSFSLGLTSNSFFIMNPSGEVKKLFFTVTIDINITQTNDDFDYSKSYDCHKFVPKDGYLFSKVTQGTNVIWESINNVFGTLVRTKVLFDDEKYLAILLSNNLFKLFYQPDGKTWNDITDKRFDIKKLKFLGDGDDEINPATSYIITIVNYSYRYRFINGEKCKKIKYGNDVIWNHTDDFKFDSISMFYLGLLSNQFSVKNGSNGFKTLFTQISKVTLAIDKTSSTDKLYYHKTGDCHKYFSKPGYAFSKITQGSNVIWESKDNICGTNVSFIDEPNKKYLIILLDNDTFSLFHQSNGTWTDIIVGKIDVSKLKFLGESDSELNSSGYTVTLVKQLFCYSLHDGVKCLKIKYADRDIWTNTDDSKFKSITMFHFDVISNDFFVRNESGELNKIVVKFVTLDIDKKASTDEFDYSNDNEFHQYVPKSRHYFTKVSEGTTVVWESKDNLVGTKVRTKFKGNEKYVAILLSNNLFKLLQQSNGSWTDITDKRHDMTKLKFYGENDKEITTSDYKVDLVSLIAYRIIFKSGVNCKKIKYGDDDLWKHTDDPNYSTITILGLGLVTNDFFIHNSVDEYKKLEFKPTTKPITLDVNKPSSTDKFHYSKTGDCHKYVTRAGYSFNKVSQGNNVIWESKSDVCGTNVSFIDEIKNKYIAILLDNNTFSLFHQFHDTWTDITGEKYDVSKLKFLGESGTELTLSDYTVALVEYSLRFTFNSAVKCLKIKYADVDIWQHSDDTKFQLITLFHLDLISNSFFVKNEPGEFKKLNKPVIKGTPVTLDIDKKESTIEFNYSKSGNFHKYVPKLGHVFNEVVQGTTVIWQIQNGLDFGEKILLEDFDKGKRTLIMDTRSDKKMFCRLNEDPSWKEVDEKPQKAFETIEDSTGQGKTTEQEQETQSEETTHKKETTDDSAAEQPKEQLHVPTSYSYVTLDLNNNSSTGEFDYHKKNEYATYTPKSGYLFNKVIRSASSDFSKEEVFWSAQEGLEKYVKMVRLKLTDSHTALLLTTGEFLLFHKDDVDQEWKDITTSKHNFSGFKFFTFDPESYEERELDPGSYNLELHEFSYGVTFGDEVECYLIKHNDKLIYNYEQDLEFDTLKGVYLGLVSNKFFLTNFENDNKRLDLNKAVSPPKPKPEKTTEANDQSTSTATVLQELLEEDSDALIPEAKLTSLNINVSENTSNYQCSDNGIYKTFTALPGHGFNDVKVATKTFWKSHNNDYGIKVRLKESSTHEKYVVILLASKKYQLFYSSGKRKPLVDITDAKNSFYGIKLFSKSETTSVYEQLSPSSYNVYLYHLSLGYRTKESLKFHLVKLGNDVIYNCDDDQEFGVMKGAYLDLIENNIYVINMHDQRKVVKELDRGKTVTIDLNKTETTSEYEYEKKDDLVTYTSIGSGVFDKLIRSSRLGSDEIIWKARDMKEHAKKIILDGQGKRGKITNVILHLVSDDIKHLDYLDGNWIETSNKVTLNLDYTSGTDEFEYSKDGEFTTFTTKGLYLFNSLIESSSSDSSEKIGSIKGFR</sequence>
<dbReference type="GeneID" id="3500187"/>
<proteinExistence type="predicted"/>
<dbReference type="KEGG" id="tpv:TP03_0243"/>
<feature type="region of interest" description="Disordered" evidence="1">
    <location>
        <begin position="1344"/>
        <end position="1368"/>
    </location>
</feature>
<accession>Q4N0A8</accession>
<feature type="compositionally biased region" description="Low complexity" evidence="1">
    <location>
        <begin position="56"/>
        <end position="73"/>
    </location>
</feature>
<dbReference type="eggNOG" id="ENOG502QU51">
    <property type="taxonomic scope" value="Eukaryota"/>
</dbReference>
<feature type="region of interest" description="Disordered" evidence="1">
    <location>
        <begin position="1102"/>
        <end position="1142"/>
    </location>
</feature>